<dbReference type="EMBL" id="LNQE01001349">
    <property type="protein sequence ID" value="KUG18904.1"/>
    <property type="molecule type" value="Genomic_DNA"/>
</dbReference>
<accession>A0A0W8FDF4</accession>
<protein>
    <submittedName>
        <fullName evidence="1">Uncharacterized protein</fullName>
    </submittedName>
</protein>
<organism evidence="1">
    <name type="scientific">hydrocarbon metagenome</name>
    <dbReference type="NCBI Taxonomy" id="938273"/>
    <lineage>
        <taxon>unclassified sequences</taxon>
        <taxon>metagenomes</taxon>
        <taxon>ecological metagenomes</taxon>
    </lineage>
</organism>
<name>A0A0W8FDF4_9ZZZZ</name>
<sequence>MYTCRTRYNIGEIEMSPLSGCVIGLRPVPIKPDPAQDLDIEFR</sequence>
<proteinExistence type="predicted"/>
<dbReference type="AlphaFoldDB" id="A0A0W8FDF4"/>
<reference evidence="1" key="1">
    <citation type="journal article" date="2015" name="Proc. Natl. Acad. Sci. U.S.A.">
        <title>Networks of energetic and metabolic interactions define dynamics in microbial communities.</title>
        <authorList>
            <person name="Embree M."/>
            <person name="Liu J.K."/>
            <person name="Al-Bassam M.M."/>
            <person name="Zengler K."/>
        </authorList>
    </citation>
    <scope>NUCLEOTIDE SEQUENCE</scope>
</reference>
<gene>
    <name evidence="1" type="ORF">ASZ90_011398</name>
</gene>
<evidence type="ECO:0000313" key="1">
    <source>
        <dbReference type="EMBL" id="KUG18904.1"/>
    </source>
</evidence>
<comment type="caution">
    <text evidence="1">The sequence shown here is derived from an EMBL/GenBank/DDBJ whole genome shotgun (WGS) entry which is preliminary data.</text>
</comment>